<feature type="transmembrane region" description="Helical" evidence="2">
    <location>
        <begin position="7"/>
        <end position="23"/>
    </location>
</feature>
<dbReference type="AlphaFoldDB" id="A0A0H2YNR4"/>
<reference evidence="3 4" key="1">
    <citation type="journal article" date="2006" name="Genome Res.">
        <title>Skewed genomic variability in strains of the toxigenic bacterial pathogen, Clostridium perfringens.</title>
        <authorList>
            <person name="Myers G.S."/>
            <person name="Rasko D.A."/>
            <person name="Cheung J.K."/>
            <person name="Ravel J."/>
            <person name="Seshadri R."/>
            <person name="Deboy R.T."/>
            <person name="Ren Q."/>
            <person name="Varga J."/>
            <person name="Awad M.M."/>
            <person name="Brinkac L.M."/>
            <person name="Daugherty S.C."/>
            <person name="Haft D.H."/>
            <person name="Dodson R.J."/>
            <person name="Madupu R."/>
            <person name="Nelson W.C."/>
            <person name="Rosovitz M.J."/>
            <person name="Sullivan S.A."/>
            <person name="Khouri H."/>
            <person name="Dimitrov G.I."/>
            <person name="Watkins K.L."/>
            <person name="Mulligan S."/>
            <person name="Benton J."/>
            <person name="Radune D."/>
            <person name="Fisher D.J."/>
            <person name="Atkins H.S."/>
            <person name="Hiscox T."/>
            <person name="Jost B.H."/>
            <person name="Billington S.J."/>
            <person name="Songer J.G."/>
            <person name="McClane B.A."/>
            <person name="Titball R.W."/>
            <person name="Rood J.I."/>
            <person name="Melville S.B."/>
            <person name="Paulsen I.T."/>
        </authorList>
    </citation>
    <scope>NUCLEOTIDE SEQUENCE [LARGE SCALE GENOMIC DNA]</scope>
    <source>
        <strain evidence="4">ATCC 13124 / DSM 756 / JCM 1290 / NCIMB 6125 / NCTC 8237 / S 107 / Type A</strain>
    </source>
</reference>
<protein>
    <submittedName>
        <fullName evidence="3">Uncharacterized protein</fullName>
    </submittedName>
</protein>
<gene>
    <name evidence="3" type="ordered locus">CPF_1727</name>
</gene>
<dbReference type="KEGG" id="cpf:CPF_1727"/>
<keyword evidence="2" id="KW-1133">Transmembrane helix</keyword>
<name>A0A0H2YNR4_CLOP1</name>
<sequence length="94" mass="11116">MEKYLRILLGIIVTILIFAFAIWVLPYVLIGVAILILIGWVYFKFIRKYVNKNKKEKTETYTYTFTKEEKKSEADMQDDGPVIDVDFEEVKDDK</sequence>
<feature type="transmembrane region" description="Helical" evidence="2">
    <location>
        <begin position="29"/>
        <end position="46"/>
    </location>
</feature>
<evidence type="ECO:0000313" key="3">
    <source>
        <dbReference type="EMBL" id="ABG82448.1"/>
    </source>
</evidence>
<evidence type="ECO:0000313" key="4">
    <source>
        <dbReference type="Proteomes" id="UP000001823"/>
    </source>
</evidence>
<keyword evidence="2" id="KW-0472">Membrane</keyword>
<evidence type="ECO:0000256" key="2">
    <source>
        <dbReference type="SAM" id="Phobius"/>
    </source>
</evidence>
<proteinExistence type="predicted"/>
<dbReference type="Proteomes" id="UP000001823">
    <property type="component" value="Chromosome"/>
</dbReference>
<dbReference type="HOGENOM" id="CLU_2381129_0_0_9"/>
<feature type="region of interest" description="Disordered" evidence="1">
    <location>
        <begin position="70"/>
        <end position="94"/>
    </location>
</feature>
<accession>A0A0H2YNR4</accession>
<dbReference type="STRING" id="195103.CPF_1727"/>
<dbReference type="RefSeq" id="WP_003454593.1">
    <property type="nucleotide sequence ID" value="NC_008261.1"/>
</dbReference>
<dbReference type="PaxDb" id="195103-CPF_1727"/>
<evidence type="ECO:0000256" key="1">
    <source>
        <dbReference type="SAM" id="MobiDB-lite"/>
    </source>
</evidence>
<keyword evidence="4" id="KW-1185">Reference proteome</keyword>
<feature type="compositionally biased region" description="Acidic residues" evidence="1">
    <location>
        <begin position="85"/>
        <end position="94"/>
    </location>
</feature>
<organism evidence="3 4">
    <name type="scientific">Clostridium perfringens (strain ATCC 13124 / DSM 756 / JCM 1290 / NCIMB 6125 / NCTC 8237 / Type A)</name>
    <dbReference type="NCBI Taxonomy" id="195103"/>
    <lineage>
        <taxon>Bacteria</taxon>
        <taxon>Bacillati</taxon>
        <taxon>Bacillota</taxon>
        <taxon>Clostridia</taxon>
        <taxon>Eubacteriales</taxon>
        <taxon>Clostridiaceae</taxon>
        <taxon>Clostridium</taxon>
    </lineage>
</organism>
<keyword evidence="2" id="KW-0812">Transmembrane</keyword>
<dbReference type="EMBL" id="CP000246">
    <property type="protein sequence ID" value="ABG82448.1"/>
    <property type="molecule type" value="Genomic_DNA"/>
</dbReference>
<dbReference type="GeneID" id="93001987"/>